<protein>
    <recommendedName>
        <fullName evidence="9">Copper-fist domain-containing protein</fullName>
    </recommendedName>
</protein>
<reference evidence="11" key="1">
    <citation type="submission" date="2019-06" db="EMBL/GenBank/DDBJ databases">
        <authorList>
            <person name="Broberg M."/>
        </authorList>
    </citation>
    <scope>NUCLEOTIDE SEQUENCE [LARGE SCALE GENOMIC DNA]</scope>
</reference>
<keyword evidence="2" id="KW-0479">Metal-binding</keyword>
<keyword evidence="5" id="KW-0805">Transcription regulation</keyword>
<dbReference type="GO" id="GO:0006879">
    <property type="term" value="P:intracellular iron ion homeostasis"/>
    <property type="evidence" value="ECO:0007669"/>
    <property type="project" value="TreeGrafter"/>
</dbReference>
<feature type="domain" description="Copper-fist" evidence="9">
    <location>
        <begin position="1"/>
        <end position="39"/>
    </location>
</feature>
<proteinExistence type="predicted"/>
<dbReference type="PANTHER" id="PTHR28088">
    <property type="entry name" value="TRANSCRIPTIONAL ACTIVATOR HAA1-RELATED"/>
    <property type="match status" value="1"/>
</dbReference>
<sequence length="315" mass="33831">MIVNGEKFACDTCIRGHRVAQCKHTDRPLRQISSKGRPVSQCDHCRDLRKTSSVHTRCKCASEALNPATGLARCRCFTGEGCTCAHSKNQPSLKGARDVDSVGYGSPMTESGIATPSISTENGGANTPQTLPTKTHRPLAMKPALPTPEESGKSCCSSGPKKSCCSSNDKASCCSSNNKTSSCCSSETVVPDTTCCSTRQPEASHVSPVHDFPANDAQSNVYNVGPPWTMPTDLDSSLDPSMLDMLSDTHLNTDPSHGLDLFGLYSSGQETDAFSQTFGWNGNPMDWSSFDLQPTTITDVPEEENQQPHAYPPLY</sequence>
<evidence type="ECO:0000313" key="10">
    <source>
        <dbReference type="EMBL" id="CAH0003756.1"/>
    </source>
</evidence>
<keyword evidence="11" id="KW-1185">Reference proteome</keyword>
<dbReference type="PROSITE" id="PS50073">
    <property type="entry name" value="COPPER_FIST_2"/>
    <property type="match status" value="1"/>
</dbReference>
<dbReference type="SUPFAM" id="SSF57879">
    <property type="entry name" value="Zinc domain conserved in yeast copper-regulated transcription factors"/>
    <property type="match status" value="1"/>
</dbReference>
<evidence type="ECO:0000313" key="11">
    <source>
        <dbReference type="Proteomes" id="UP000754883"/>
    </source>
</evidence>
<dbReference type="PANTHER" id="PTHR28088:SF5">
    <property type="entry name" value="TRANSCRIPTIONAL ACTIVATOR HAA1-RELATED"/>
    <property type="match status" value="1"/>
</dbReference>
<name>A0A9N9UYB3_9HYPO</name>
<comment type="caution">
    <text evidence="10">The sequence shown here is derived from an EMBL/GenBank/DDBJ whole genome shotgun (WGS) entry which is preliminary data.</text>
</comment>
<evidence type="ECO:0000256" key="4">
    <source>
        <dbReference type="ARBA" id="ARBA00023008"/>
    </source>
</evidence>
<evidence type="ECO:0000256" key="6">
    <source>
        <dbReference type="ARBA" id="ARBA00023163"/>
    </source>
</evidence>
<keyword evidence="6" id="KW-0804">Transcription</keyword>
<dbReference type="SMART" id="SM01090">
    <property type="entry name" value="Copper-fist"/>
    <property type="match status" value="1"/>
</dbReference>
<evidence type="ECO:0000256" key="8">
    <source>
        <dbReference type="SAM" id="MobiDB-lite"/>
    </source>
</evidence>
<dbReference type="SMART" id="SM00412">
    <property type="entry name" value="Cu_FIST"/>
    <property type="match status" value="1"/>
</dbReference>
<comment type="subcellular location">
    <subcellularLocation>
        <location evidence="1">Nucleus</location>
    </subcellularLocation>
</comment>
<accession>A0A9N9UYB3</accession>
<dbReference type="GO" id="GO:0006878">
    <property type="term" value="P:intracellular copper ion homeostasis"/>
    <property type="evidence" value="ECO:0007669"/>
    <property type="project" value="TreeGrafter"/>
</dbReference>
<dbReference type="Proteomes" id="UP000754883">
    <property type="component" value="Unassembled WGS sequence"/>
</dbReference>
<evidence type="ECO:0000259" key="9">
    <source>
        <dbReference type="PROSITE" id="PS50073"/>
    </source>
</evidence>
<dbReference type="FunFam" id="3.90.430.10:FF:000001">
    <property type="entry name" value="Copper fist DNA-binding protein"/>
    <property type="match status" value="1"/>
</dbReference>
<keyword evidence="4" id="KW-0186">Copper</keyword>
<reference evidence="10 11" key="2">
    <citation type="submission" date="2021-10" db="EMBL/GenBank/DDBJ databases">
        <authorList>
            <person name="Piombo E."/>
        </authorList>
    </citation>
    <scope>NUCLEOTIDE SEQUENCE [LARGE SCALE GENOMIC DNA]</scope>
</reference>
<dbReference type="GO" id="GO:0045944">
    <property type="term" value="P:positive regulation of transcription by RNA polymerase II"/>
    <property type="evidence" value="ECO:0007669"/>
    <property type="project" value="TreeGrafter"/>
</dbReference>
<dbReference type="InterPro" id="IPR051763">
    <property type="entry name" value="Copper_Homeo_Regul"/>
</dbReference>
<evidence type="ECO:0000256" key="7">
    <source>
        <dbReference type="ARBA" id="ARBA00023242"/>
    </source>
</evidence>
<dbReference type="OrthoDB" id="5600085at2759"/>
<keyword evidence="3" id="KW-0862">Zinc</keyword>
<evidence type="ECO:0000256" key="3">
    <source>
        <dbReference type="ARBA" id="ARBA00022833"/>
    </source>
</evidence>
<feature type="compositionally biased region" description="Polar residues" evidence="8">
    <location>
        <begin position="110"/>
        <end position="133"/>
    </location>
</feature>
<dbReference type="Gene3D" id="3.90.430.10">
    <property type="entry name" value="Copper fist DNA-binding domain"/>
    <property type="match status" value="1"/>
</dbReference>
<dbReference type="GO" id="GO:0000981">
    <property type="term" value="F:DNA-binding transcription factor activity, RNA polymerase II-specific"/>
    <property type="evidence" value="ECO:0007669"/>
    <property type="project" value="TreeGrafter"/>
</dbReference>
<evidence type="ECO:0000256" key="2">
    <source>
        <dbReference type="ARBA" id="ARBA00022723"/>
    </source>
</evidence>
<dbReference type="InterPro" id="IPR036395">
    <property type="entry name" value="Cu_fist_DNA-bd_dom_sf"/>
</dbReference>
<feature type="region of interest" description="Disordered" evidence="8">
    <location>
        <begin position="110"/>
        <end position="135"/>
    </location>
</feature>
<dbReference type="GO" id="GO:0005507">
    <property type="term" value="F:copper ion binding"/>
    <property type="evidence" value="ECO:0007669"/>
    <property type="project" value="InterPro"/>
</dbReference>
<keyword evidence="7" id="KW-0539">Nucleus</keyword>
<dbReference type="GO" id="GO:0000978">
    <property type="term" value="F:RNA polymerase II cis-regulatory region sequence-specific DNA binding"/>
    <property type="evidence" value="ECO:0007669"/>
    <property type="project" value="TreeGrafter"/>
</dbReference>
<dbReference type="PRINTS" id="PR00617">
    <property type="entry name" value="COPPERFIST"/>
</dbReference>
<dbReference type="Pfam" id="PF00649">
    <property type="entry name" value="Copper-fist"/>
    <property type="match status" value="1"/>
</dbReference>
<evidence type="ECO:0000256" key="5">
    <source>
        <dbReference type="ARBA" id="ARBA00023015"/>
    </source>
</evidence>
<dbReference type="GO" id="GO:0005634">
    <property type="term" value="C:nucleus"/>
    <property type="evidence" value="ECO:0007669"/>
    <property type="project" value="UniProtKB-SubCell"/>
</dbReference>
<dbReference type="AlphaFoldDB" id="A0A9N9UYB3"/>
<dbReference type="InterPro" id="IPR001083">
    <property type="entry name" value="Cu_fist_DNA-bd_dom"/>
</dbReference>
<organism evidence="10 11">
    <name type="scientific">Clonostachys byssicola</name>
    <dbReference type="NCBI Taxonomy" id="160290"/>
    <lineage>
        <taxon>Eukaryota</taxon>
        <taxon>Fungi</taxon>
        <taxon>Dikarya</taxon>
        <taxon>Ascomycota</taxon>
        <taxon>Pezizomycotina</taxon>
        <taxon>Sordariomycetes</taxon>
        <taxon>Hypocreomycetidae</taxon>
        <taxon>Hypocreales</taxon>
        <taxon>Bionectriaceae</taxon>
        <taxon>Clonostachys</taxon>
    </lineage>
</organism>
<dbReference type="EMBL" id="CABFNO020001565">
    <property type="protein sequence ID" value="CAH0003756.1"/>
    <property type="molecule type" value="Genomic_DNA"/>
</dbReference>
<gene>
    <name evidence="10" type="ORF">CBYS24578_00009792</name>
</gene>
<evidence type="ECO:0000256" key="1">
    <source>
        <dbReference type="ARBA" id="ARBA00004123"/>
    </source>
</evidence>